<evidence type="ECO:0000256" key="3">
    <source>
        <dbReference type="ARBA" id="ARBA00022679"/>
    </source>
</evidence>
<protein>
    <recommendedName>
        <fullName evidence="2">RBR-type E3 ubiquitin transferase</fullName>
        <ecNumber evidence="2">2.3.2.31</ecNumber>
    </recommendedName>
</protein>
<evidence type="ECO:0000256" key="5">
    <source>
        <dbReference type="ARBA" id="ARBA00022737"/>
    </source>
</evidence>
<dbReference type="GO" id="GO:0061630">
    <property type="term" value="F:ubiquitin protein ligase activity"/>
    <property type="evidence" value="ECO:0007669"/>
    <property type="project" value="UniProtKB-EC"/>
</dbReference>
<evidence type="ECO:0000256" key="6">
    <source>
        <dbReference type="ARBA" id="ARBA00022771"/>
    </source>
</evidence>
<sequence length="263" mass="29769">MVTTRFKDYSGAPSLAKKPTKCRKRKICITCEDPQDLGNLPRLTKNCTHAPGVYRECFQRWVSTRLEDTHQIPCPECPAILEHSDLKAHLDNEVFDKYDALATLAALSELSEFYRCVGPECKSGQLHFEGDNTPVVRCDTCGHKAYFTHKVSWHEGESCTQYEQRVKSGPTSAEEQASIDEIARVAKRCPLCKSPIEKAGGCDHMKCIQCKYEFCFSCLANYQEIRHVGNSAHNECCKFYVSDAYRLEVVAGWDDEDEGALYE</sequence>
<keyword evidence="7" id="KW-0833">Ubl conjugation pathway</keyword>
<dbReference type="SUPFAM" id="SSF57850">
    <property type="entry name" value="RING/U-box"/>
    <property type="match status" value="3"/>
</dbReference>
<evidence type="ECO:0000259" key="9">
    <source>
        <dbReference type="PROSITE" id="PS51873"/>
    </source>
</evidence>
<organism evidence="10 11">
    <name type="scientific">Tothia fuscella</name>
    <dbReference type="NCBI Taxonomy" id="1048955"/>
    <lineage>
        <taxon>Eukaryota</taxon>
        <taxon>Fungi</taxon>
        <taxon>Dikarya</taxon>
        <taxon>Ascomycota</taxon>
        <taxon>Pezizomycotina</taxon>
        <taxon>Dothideomycetes</taxon>
        <taxon>Pleosporomycetidae</taxon>
        <taxon>Venturiales</taxon>
        <taxon>Cylindrosympodiaceae</taxon>
        <taxon>Tothia</taxon>
    </lineage>
</organism>
<comment type="caution">
    <text evidence="10">The sequence shown here is derived from an EMBL/GenBank/DDBJ whole genome shotgun (WGS) entry which is preliminary data.</text>
</comment>
<dbReference type="AlphaFoldDB" id="A0A9P4NKJ4"/>
<evidence type="ECO:0000313" key="11">
    <source>
        <dbReference type="Proteomes" id="UP000800235"/>
    </source>
</evidence>
<dbReference type="GO" id="GO:0016567">
    <property type="term" value="P:protein ubiquitination"/>
    <property type="evidence" value="ECO:0007669"/>
    <property type="project" value="InterPro"/>
</dbReference>
<dbReference type="CDD" id="cd20336">
    <property type="entry name" value="Rcat_RBR"/>
    <property type="match status" value="1"/>
</dbReference>
<accession>A0A9P4NKJ4</accession>
<evidence type="ECO:0000256" key="1">
    <source>
        <dbReference type="ARBA" id="ARBA00001798"/>
    </source>
</evidence>
<evidence type="ECO:0000256" key="4">
    <source>
        <dbReference type="ARBA" id="ARBA00022723"/>
    </source>
</evidence>
<dbReference type="CDD" id="cd20335">
    <property type="entry name" value="BRcat_RBR"/>
    <property type="match status" value="1"/>
</dbReference>
<dbReference type="Gene3D" id="3.30.40.10">
    <property type="entry name" value="Zinc/RING finger domain, C3HC4 (zinc finger)"/>
    <property type="match status" value="1"/>
</dbReference>
<dbReference type="Pfam" id="PF22191">
    <property type="entry name" value="IBR_1"/>
    <property type="match status" value="1"/>
</dbReference>
<evidence type="ECO:0000313" key="10">
    <source>
        <dbReference type="EMBL" id="KAF2424513.1"/>
    </source>
</evidence>
<dbReference type="Pfam" id="PF01485">
    <property type="entry name" value="IBR"/>
    <property type="match status" value="1"/>
</dbReference>
<keyword evidence="11" id="KW-1185">Reference proteome</keyword>
<dbReference type="EMBL" id="MU007074">
    <property type="protein sequence ID" value="KAF2424513.1"/>
    <property type="molecule type" value="Genomic_DNA"/>
</dbReference>
<comment type="catalytic activity">
    <reaction evidence="1">
        <text>[E2 ubiquitin-conjugating enzyme]-S-ubiquitinyl-L-cysteine + [acceptor protein]-L-lysine = [E2 ubiquitin-conjugating enzyme]-L-cysteine + [acceptor protein]-N(6)-ubiquitinyl-L-lysine.</text>
        <dbReference type="EC" id="2.3.2.31"/>
    </reaction>
</comment>
<evidence type="ECO:0000256" key="7">
    <source>
        <dbReference type="ARBA" id="ARBA00022786"/>
    </source>
</evidence>
<dbReference type="PANTHER" id="PTHR11685">
    <property type="entry name" value="RBR FAMILY RING FINGER AND IBR DOMAIN-CONTAINING"/>
    <property type="match status" value="1"/>
</dbReference>
<keyword evidence="3" id="KW-0808">Transferase</keyword>
<name>A0A9P4NKJ4_9PEZI</name>
<dbReference type="InterPro" id="IPR013083">
    <property type="entry name" value="Znf_RING/FYVE/PHD"/>
</dbReference>
<evidence type="ECO:0000256" key="2">
    <source>
        <dbReference type="ARBA" id="ARBA00012251"/>
    </source>
</evidence>
<evidence type="ECO:0000256" key="8">
    <source>
        <dbReference type="ARBA" id="ARBA00022833"/>
    </source>
</evidence>
<dbReference type="OrthoDB" id="1431934at2759"/>
<reference evidence="10" key="1">
    <citation type="journal article" date="2020" name="Stud. Mycol.">
        <title>101 Dothideomycetes genomes: a test case for predicting lifestyles and emergence of pathogens.</title>
        <authorList>
            <person name="Haridas S."/>
            <person name="Albert R."/>
            <person name="Binder M."/>
            <person name="Bloem J."/>
            <person name="Labutti K."/>
            <person name="Salamov A."/>
            <person name="Andreopoulos B."/>
            <person name="Baker S."/>
            <person name="Barry K."/>
            <person name="Bills G."/>
            <person name="Bluhm B."/>
            <person name="Cannon C."/>
            <person name="Castanera R."/>
            <person name="Culley D."/>
            <person name="Daum C."/>
            <person name="Ezra D."/>
            <person name="Gonzalez J."/>
            <person name="Henrissat B."/>
            <person name="Kuo A."/>
            <person name="Liang C."/>
            <person name="Lipzen A."/>
            <person name="Lutzoni F."/>
            <person name="Magnuson J."/>
            <person name="Mondo S."/>
            <person name="Nolan M."/>
            <person name="Ohm R."/>
            <person name="Pangilinan J."/>
            <person name="Park H.-J."/>
            <person name="Ramirez L."/>
            <person name="Alfaro M."/>
            <person name="Sun H."/>
            <person name="Tritt A."/>
            <person name="Yoshinaga Y."/>
            <person name="Zwiers L.-H."/>
            <person name="Turgeon B."/>
            <person name="Goodwin S."/>
            <person name="Spatafora J."/>
            <person name="Crous P."/>
            <person name="Grigoriev I."/>
        </authorList>
    </citation>
    <scope>NUCLEOTIDE SEQUENCE</scope>
    <source>
        <strain evidence="10">CBS 130266</strain>
    </source>
</reference>
<keyword evidence="6" id="KW-0863">Zinc-finger</keyword>
<dbReference type="InterPro" id="IPR002867">
    <property type="entry name" value="IBR_dom"/>
</dbReference>
<dbReference type="InterPro" id="IPR044066">
    <property type="entry name" value="TRIAD_supradom"/>
</dbReference>
<keyword evidence="8" id="KW-0862">Zinc</keyword>
<dbReference type="Gene3D" id="1.20.120.1750">
    <property type="match status" value="1"/>
</dbReference>
<dbReference type="PROSITE" id="PS51873">
    <property type="entry name" value="TRIAD"/>
    <property type="match status" value="1"/>
</dbReference>
<keyword evidence="4" id="KW-0479">Metal-binding</keyword>
<feature type="domain" description="RING-type" evidence="9">
    <location>
        <begin position="24"/>
        <end position="241"/>
    </location>
</feature>
<dbReference type="InterPro" id="IPR031127">
    <property type="entry name" value="E3_UB_ligase_RBR"/>
</dbReference>
<dbReference type="SMART" id="SM00647">
    <property type="entry name" value="IBR"/>
    <property type="match status" value="2"/>
</dbReference>
<dbReference type="GO" id="GO:0008270">
    <property type="term" value="F:zinc ion binding"/>
    <property type="evidence" value="ECO:0007669"/>
    <property type="project" value="UniProtKB-KW"/>
</dbReference>
<dbReference type="EC" id="2.3.2.31" evidence="2"/>
<dbReference type="Proteomes" id="UP000800235">
    <property type="component" value="Unassembled WGS sequence"/>
</dbReference>
<gene>
    <name evidence="10" type="ORF">EJ08DRAFT_700726</name>
</gene>
<keyword evidence="5" id="KW-0677">Repeat</keyword>
<proteinExistence type="predicted"/>